<reference evidence="2" key="1">
    <citation type="journal article" date="2020" name="Cell">
        <title>Large-Scale Comparative Analyses of Tick Genomes Elucidate Their Genetic Diversity and Vector Capacities.</title>
        <authorList>
            <consortium name="Tick Genome and Microbiome Consortium (TIGMIC)"/>
            <person name="Jia N."/>
            <person name="Wang J."/>
            <person name="Shi W."/>
            <person name="Du L."/>
            <person name="Sun Y."/>
            <person name="Zhan W."/>
            <person name="Jiang J.F."/>
            <person name="Wang Q."/>
            <person name="Zhang B."/>
            <person name="Ji P."/>
            <person name="Bell-Sakyi L."/>
            <person name="Cui X.M."/>
            <person name="Yuan T.T."/>
            <person name="Jiang B.G."/>
            <person name="Yang W.F."/>
            <person name="Lam T.T."/>
            <person name="Chang Q.C."/>
            <person name="Ding S.J."/>
            <person name="Wang X.J."/>
            <person name="Zhu J.G."/>
            <person name="Ruan X.D."/>
            <person name="Zhao L."/>
            <person name="Wei J.T."/>
            <person name="Ye R.Z."/>
            <person name="Que T.C."/>
            <person name="Du C.H."/>
            <person name="Zhou Y.H."/>
            <person name="Cheng J.X."/>
            <person name="Dai P.F."/>
            <person name="Guo W.B."/>
            <person name="Han X.H."/>
            <person name="Huang E.J."/>
            <person name="Li L.F."/>
            <person name="Wei W."/>
            <person name="Gao Y.C."/>
            <person name="Liu J.Z."/>
            <person name="Shao H.Z."/>
            <person name="Wang X."/>
            <person name="Wang C.C."/>
            <person name="Yang T.C."/>
            <person name="Huo Q.B."/>
            <person name="Li W."/>
            <person name="Chen H.Y."/>
            <person name="Chen S.E."/>
            <person name="Zhou L.G."/>
            <person name="Ni X.B."/>
            <person name="Tian J.H."/>
            <person name="Sheng Y."/>
            <person name="Liu T."/>
            <person name="Pan Y.S."/>
            <person name="Xia L.Y."/>
            <person name="Li J."/>
            <person name="Zhao F."/>
            <person name="Cao W.C."/>
        </authorList>
    </citation>
    <scope>NUCLEOTIDE SEQUENCE</scope>
    <source>
        <strain evidence="2">Rmic-2018</strain>
    </source>
</reference>
<feature type="compositionally biased region" description="Basic and acidic residues" evidence="1">
    <location>
        <begin position="55"/>
        <end position="67"/>
    </location>
</feature>
<evidence type="ECO:0000313" key="2">
    <source>
        <dbReference type="EMBL" id="KAH8024465.1"/>
    </source>
</evidence>
<reference evidence="2" key="2">
    <citation type="submission" date="2021-09" db="EMBL/GenBank/DDBJ databases">
        <authorList>
            <person name="Jia N."/>
            <person name="Wang J."/>
            <person name="Shi W."/>
            <person name="Du L."/>
            <person name="Sun Y."/>
            <person name="Zhan W."/>
            <person name="Jiang J."/>
            <person name="Wang Q."/>
            <person name="Zhang B."/>
            <person name="Ji P."/>
            <person name="Sakyi L.B."/>
            <person name="Cui X."/>
            <person name="Yuan T."/>
            <person name="Jiang B."/>
            <person name="Yang W."/>
            <person name="Lam T.T.-Y."/>
            <person name="Chang Q."/>
            <person name="Ding S."/>
            <person name="Wang X."/>
            <person name="Zhu J."/>
            <person name="Ruan X."/>
            <person name="Zhao L."/>
            <person name="Wei J."/>
            <person name="Que T."/>
            <person name="Du C."/>
            <person name="Cheng J."/>
            <person name="Dai P."/>
            <person name="Han X."/>
            <person name="Huang E."/>
            <person name="Gao Y."/>
            <person name="Liu J."/>
            <person name="Shao H."/>
            <person name="Ye R."/>
            <person name="Li L."/>
            <person name="Wei W."/>
            <person name="Wang X."/>
            <person name="Wang C."/>
            <person name="Huo Q."/>
            <person name="Li W."/>
            <person name="Guo W."/>
            <person name="Chen H."/>
            <person name="Chen S."/>
            <person name="Zhou L."/>
            <person name="Zhou L."/>
            <person name="Ni X."/>
            <person name="Tian J."/>
            <person name="Zhou Y."/>
            <person name="Sheng Y."/>
            <person name="Liu T."/>
            <person name="Pan Y."/>
            <person name="Xia L."/>
            <person name="Li J."/>
            <person name="Zhao F."/>
            <person name="Cao W."/>
        </authorList>
    </citation>
    <scope>NUCLEOTIDE SEQUENCE</scope>
    <source>
        <strain evidence="2">Rmic-2018</strain>
        <tissue evidence="2">Larvae</tissue>
    </source>
</reference>
<keyword evidence="3" id="KW-1185">Reference proteome</keyword>
<dbReference type="EMBL" id="JABSTU010000008">
    <property type="protein sequence ID" value="KAH8024465.1"/>
    <property type="molecule type" value="Genomic_DNA"/>
</dbReference>
<comment type="caution">
    <text evidence="2">The sequence shown here is derived from an EMBL/GenBank/DDBJ whole genome shotgun (WGS) entry which is preliminary data.</text>
</comment>
<organism evidence="2 3">
    <name type="scientific">Rhipicephalus microplus</name>
    <name type="common">Cattle tick</name>
    <name type="synonym">Boophilus microplus</name>
    <dbReference type="NCBI Taxonomy" id="6941"/>
    <lineage>
        <taxon>Eukaryota</taxon>
        <taxon>Metazoa</taxon>
        <taxon>Ecdysozoa</taxon>
        <taxon>Arthropoda</taxon>
        <taxon>Chelicerata</taxon>
        <taxon>Arachnida</taxon>
        <taxon>Acari</taxon>
        <taxon>Parasitiformes</taxon>
        <taxon>Ixodida</taxon>
        <taxon>Ixodoidea</taxon>
        <taxon>Ixodidae</taxon>
        <taxon>Rhipicephalinae</taxon>
        <taxon>Rhipicephalus</taxon>
        <taxon>Boophilus</taxon>
    </lineage>
</organism>
<name>A0A9J6DR72_RHIMP</name>
<proteinExistence type="predicted"/>
<feature type="region of interest" description="Disordered" evidence="1">
    <location>
        <begin position="1"/>
        <end position="83"/>
    </location>
</feature>
<sequence length="233" mass="25904">MPPQPTRSADRMHRCASAWASAHRKPRTRGGRVANSSAEHLPRPIGRCRKRSGRHAADPHVRLHDAQRSLSSASSPSRRSPACVYGKARDDAVNRECLPGTPPMHDAFLVARTVVKPLVVDTRALYTPSKVWGVRPGQQFDTRAPSLRSFYACRRRFRTARASACSWFRNAACVPPLLDLLSFSVSSFVICESVDTSGNVMKRTKPTELAQDNTPGMQAWRAINSPHPNRDNR</sequence>
<evidence type="ECO:0000256" key="1">
    <source>
        <dbReference type="SAM" id="MobiDB-lite"/>
    </source>
</evidence>
<accession>A0A9J6DR72</accession>
<protein>
    <submittedName>
        <fullName evidence="2">Uncharacterized protein</fullName>
    </submittedName>
</protein>
<gene>
    <name evidence="2" type="ORF">HPB51_024667</name>
</gene>
<dbReference type="Proteomes" id="UP000821866">
    <property type="component" value="Chromosome 6"/>
</dbReference>
<feature type="compositionally biased region" description="Low complexity" evidence="1">
    <location>
        <begin position="68"/>
        <end position="82"/>
    </location>
</feature>
<dbReference type="AlphaFoldDB" id="A0A9J6DR72"/>
<evidence type="ECO:0000313" key="3">
    <source>
        <dbReference type="Proteomes" id="UP000821866"/>
    </source>
</evidence>